<keyword evidence="6" id="KW-0408">Iron</keyword>
<dbReference type="InterPro" id="IPR039426">
    <property type="entry name" value="TonB-dep_rcpt-like"/>
</dbReference>
<feature type="domain" description="TonB-dependent receptor-like beta-barrel" evidence="13">
    <location>
        <begin position="301"/>
        <end position="733"/>
    </location>
</feature>
<comment type="caution">
    <text evidence="15">The sequence shown here is derived from an EMBL/GenBank/DDBJ whole genome shotgun (WGS) entry which is preliminary data.</text>
</comment>
<keyword evidence="8 12" id="KW-0798">TonB box</keyword>
<evidence type="ECO:0000256" key="2">
    <source>
        <dbReference type="ARBA" id="ARBA00022448"/>
    </source>
</evidence>
<evidence type="ECO:0000256" key="3">
    <source>
        <dbReference type="ARBA" id="ARBA00022452"/>
    </source>
</evidence>
<dbReference type="PANTHER" id="PTHR32552:SF81">
    <property type="entry name" value="TONB-DEPENDENT OUTER MEMBRANE RECEPTOR"/>
    <property type="match status" value="1"/>
</dbReference>
<evidence type="ECO:0000256" key="7">
    <source>
        <dbReference type="ARBA" id="ARBA00023065"/>
    </source>
</evidence>
<evidence type="ECO:0000256" key="6">
    <source>
        <dbReference type="ARBA" id="ARBA00023004"/>
    </source>
</evidence>
<gene>
    <name evidence="15" type="ORF">FHR21_004095</name>
</gene>
<dbReference type="InterPro" id="IPR036942">
    <property type="entry name" value="Beta-barrel_TonB_sf"/>
</dbReference>
<evidence type="ECO:0000256" key="4">
    <source>
        <dbReference type="ARBA" id="ARBA00022496"/>
    </source>
</evidence>
<keyword evidence="3 11" id="KW-1134">Transmembrane beta strand</keyword>
<dbReference type="GO" id="GO:0009279">
    <property type="term" value="C:cell outer membrane"/>
    <property type="evidence" value="ECO:0007669"/>
    <property type="project" value="UniProtKB-SubCell"/>
</dbReference>
<dbReference type="EMBL" id="JACIJH010000025">
    <property type="protein sequence ID" value="MBB5708701.1"/>
    <property type="molecule type" value="Genomic_DNA"/>
</dbReference>
<dbReference type="Proteomes" id="UP000537161">
    <property type="component" value="Unassembled WGS sequence"/>
</dbReference>
<evidence type="ECO:0000313" key="16">
    <source>
        <dbReference type="Proteomes" id="UP000537161"/>
    </source>
</evidence>
<feature type="domain" description="TonB-dependent receptor plug" evidence="14">
    <location>
        <begin position="37"/>
        <end position="140"/>
    </location>
</feature>
<comment type="similarity">
    <text evidence="11 12">Belongs to the TonB-dependent receptor family.</text>
</comment>
<evidence type="ECO:0000313" key="15">
    <source>
        <dbReference type="EMBL" id="MBB5708701.1"/>
    </source>
</evidence>
<keyword evidence="5 11" id="KW-0812">Transmembrane</keyword>
<keyword evidence="7" id="KW-0406">Ion transport</keyword>
<protein>
    <submittedName>
        <fullName evidence="15">Iron complex outermembrane receptor protein</fullName>
    </submittedName>
</protein>
<organism evidence="15 16">
    <name type="scientific">Sphingopyxis panaciterrulae</name>
    <dbReference type="NCBI Taxonomy" id="462372"/>
    <lineage>
        <taxon>Bacteria</taxon>
        <taxon>Pseudomonadati</taxon>
        <taxon>Pseudomonadota</taxon>
        <taxon>Alphaproteobacteria</taxon>
        <taxon>Sphingomonadales</taxon>
        <taxon>Sphingomonadaceae</taxon>
        <taxon>Sphingopyxis</taxon>
    </lineage>
</organism>
<dbReference type="RefSeq" id="WP_184101665.1">
    <property type="nucleotide sequence ID" value="NZ_JACIJH010000025.1"/>
</dbReference>
<accession>A0A7W9B9I1</accession>
<proteinExistence type="inferred from homology"/>
<evidence type="ECO:0000256" key="5">
    <source>
        <dbReference type="ARBA" id="ARBA00022692"/>
    </source>
</evidence>
<dbReference type="PROSITE" id="PS52016">
    <property type="entry name" value="TONB_DEPENDENT_REC_3"/>
    <property type="match status" value="1"/>
</dbReference>
<dbReference type="AlphaFoldDB" id="A0A7W9B9I1"/>
<keyword evidence="9 11" id="KW-0472">Membrane</keyword>
<keyword evidence="2 11" id="KW-0813">Transport</keyword>
<dbReference type="GO" id="GO:0006826">
    <property type="term" value="P:iron ion transport"/>
    <property type="evidence" value="ECO:0007669"/>
    <property type="project" value="UniProtKB-KW"/>
</dbReference>
<evidence type="ECO:0000259" key="13">
    <source>
        <dbReference type="Pfam" id="PF00593"/>
    </source>
</evidence>
<evidence type="ECO:0000256" key="11">
    <source>
        <dbReference type="PROSITE-ProRule" id="PRU01360"/>
    </source>
</evidence>
<evidence type="ECO:0000259" key="14">
    <source>
        <dbReference type="Pfam" id="PF07715"/>
    </source>
</evidence>
<evidence type="ECO:0000256" key="9">
    <source>
        <dbReference type="ARBA" id="ARBA00023136"/>
    </source>
</evidence>
<keyword evidence="16" id="KW-1185">Reference proteome</keyword>
<keyword evidence="4" id="KW-0410">Iron transport</keyword>
<evidence type="ECO:0000256" key="1">
    <source>
        <dbReference type="ARBA" id="ARBA00004571"/>
    </source>
</evidence>
<dbReference type="SUPFAM" id="SSF56935">
    <property type="entry name" value="Porins"/>
    <property type="match status" value="1"/>
</dbReference>
<reference evidence="15 16" key="1">
    <citation type="submission" date="2020-08" db="EMBL/GenBank/DDBJ databases">
        <title>Genomic Encyclopedia of Type Strains, Phase IV (KMG-IV): sequencing the most valuable type-strain genomes for metagenomic binning, comparative biology and taxonomic classification.</title>
        <authorList>
            <person name="Goeker M."/>
        </authorList>
    </citation>
    <scope>NUCLEOTIDE SEQUENCE [LARGE SCALE GENOMIC DNA]</scope>
    <source>
        <strain evidence="15 16">DSM 27163</strain>
    </source>
</reference>
<sequence length="786" mass="85135">MPATAYGQEDAVAETVSNSSEGLEEIVVTARKRAENLLDVPVAVSAVSAGEIAATGVKSITEIADYTPGLTSQGQGAGGLPDRSASRLVFRGLSTSFGTIFINGAPYTGNNSPDITDLERFEVLTGPQSVYFGRSTFSGAINFVTKKPSNEYAGRVSAEAGTDNLYELRGSIEGPLIRDVLTARLSVRHYEFGGQYRSAVNKLPLGQQQTDNVSLALAATPSANVDMSLFYSYSRDNDSHPATAKLMAFGTTPLLDCNLGGTSPYYCGRLPDLSDIDPAQIGDNIVVNDLIRSALVDNSLLNLDGFGLGPSLGRFGLKRDIHHVNGRIDVESDGGWQFSALGSYTHLALTNIRALIGRDTSDIPNPFLDPALAGLQPQFIQLAGLAKRETNDLFGEFRVSSPQDKRVRATFGASYFKVYGPATVGYLITNVGPLPSTFDGGTDSGVSTPAVFGGLYFDLSDAVTISAEARYQWDKISQQAVFPVPGSLLQNTFRSFSPRVTVDYKIAPDHMVYATFSRGFKPGGFNAVLPTLDPELAAQVPSGFNTFFAEEQLDNYEIGHKGSWFDRKLRTTLALYYLQLTNGQVTTPVFLPGPPATPINLVNNVGKVNLWGAEFNGDLFVSDNLTLSGSVDYNDNKIKRSVFPDGGFIIGTTDVSGNMLDHVSKWRFSLSPVLSFDGPFGSKSSLRLDWLYRSKWFIDNGNSAYVRGRHLVNARASFDVGERFSFELYVKNLFNDDSLAEALRAPDTLYSAAPPQLTPVITPTQNTIFLGLPEKRRFGAKVSLQF</sequence>
<dbReference type="InterPro" id="IPR000531">
    <property type="entry name" value="Beta-barrel_TonB"/>
</dbReference>
<dbReference type="PANTHER" id="PTHR32552">
    <property type="entry name" value="FERRICHROME IRON RECEPTOR-RELATED"/>
    <property type="match status" value="1"/>
</dbReference>
<evidence type="ECO:0000256" key="8">
    <source>
        <dbReference type="ARBA" id="ARBA00023077"/>
    </source>
</evidence>
<dbReference type="Pfam" id="PF00593">
    <property type="entry name" value="TonB_dep_Rec_b-barrel"/>
    <property type="match status" value="1"/>
</dbReference>
<evidence type="ECO:0000256" key="12">
    <source>
        <dbReference type="RuleBase" id="RU003357"/>
    </source>
</evidence>
<evidence type="ECO:0000256" key="10">
    <source>
        <dbReference type="ARBA" id="ARBA00023237"/>
    </source>
</evidence>
<dbReference type="Pfam" id="PF07715">
    <property type="entry name" value="Plug"/>
    <property type="match status" value="1"/>
</dbReference>
<dbReference type="InterPro" id="IPR012910">
    <property type="entry name" value="Plug_dom"/>
</dbReference>
<keyword evidence="10 11" id="KW-0998">Cell outer membrane</keyword>
<keyword evidence="15" id="KW-0675">Receptor</keyword>
<comment type="subcellular location">
    <subcellularLocation>
        <location evidence="1 11">Cell outer membrane</location>
        <topology evidence="1 11">Multi-pass membrane protein</topology>
    </subcellularLocation>
</comment>
<name>A0A7W9B9I1_9SPHN</name>
<dbReference type="Gene3D" id="2.40.170.20">
    <property type="entry name" value="TonB-dependent receptor, beta-barrel domain"/>
    <property type="match status" value="2"/>
</dbReference>